<dbReference type="OrthoDB" id="6074702at2759"/>
<organism evidence="1 2">
    <name type="scientific">Araneus ventricosus</name>
    <name type="common">Orbweaver spider</name>
    <name type="synonym">Epeira ventricosa</name>
    <dbReference type="NCBI Taxonomy" id="182803"/>
    <lineage>
        <taxon>Eukaryota</taxon>
        <taxon>Metazoa</taxon>
        <taxon>Ecdysozoa</taxon>
        <taxon>Arthropoda</taxon>
        <taxon>Chelicerata</taxon>
        <taxon>Arachnida</taxon>
        <taxon>Araneae</taxon>
        <taxon>Araneomorphae</taxon>
        <taxon>Entelegynae</taxon>
        <taxon>Araneoidea</taxon>
        <taxon>Araneidae</taxon>
        <taxon>Araneus</taxon>
    </lineage>
</organism>
<comment type="caution">
    <text evidence="1">The sequence shown here is derived from an EMBL/GenBank/DDBJ whole genome shotgun (WGS) entry which is preliminary data.</text>
</comment>
<proteinExistence type="predicted"/>
<dbReference type="AlphaFoldDB" id="A0A4Y2HU17"/>
<accession>A0A4Y2HU17</accession>
<gene>
    <name evidence="1" type="ORF">AVEN_255392_1</name>
</gene>
<reference evidence="1 2" key="1">
    <citation type="journal article" date="2019" name="Sci. Rep.">
        <title>Orb-weaving spider Araneus ventricosus genome elucidates the spidroin gene catalogue.</title>
        <authorList>
            <person name="Kono N."/>
            <person name="Nakamura H."/>
            <person name="Ohtoshi R."/>
            <person name="Moran D.A.P."/>
            <person name="Shinohara A."/>
            <person name="Yoshida Y."/>
            <person name="Fujiwara M."/>
            <person name="Mori M."/>
            <person name="Tomita M."/>
            <person name="Arakawa K."/>
        </authorList>
    </citation>
    <scope>NUCLEOTIDE SEQUENCE [LARGE SCALE GENOMIC DNA]</scope>
</reference>
<dbReference type="Proteomes" id="UP000499080">
    <property type="component" value="Unassembled WGS sequence"/>
</dbReference>
<protein>
    <submittedName>
        <fullName evidence="1">Uncharacterized protein</fullName>
    </submittedName>
</protein>
<sequence>MASLSPTEAAANQHSVRVYHQIQHWLDNKKRPEDKEWAPTCQNSEAPCTWLYPASARRGTREIVAVGRPDCFVQCCVFIVGTTATTGRLKLLIVMRIIMVNQYCPMI</sequence>
<name>A0A4Y2HU17_ARAVE</name>
<evidence type="ECO:0000313" key="1">
    <source>
        <dbReference type="EMBL" id="GBM68665.1"/>
    </source>
</evidence>
<dbReference type="EMBL" id="BGPR01002156">
    <property type="protein sequence ID" value="GBM68665.1"/>
    <property type="molecule type" value="Genomic_DNA"/>
</dbReference>
<evidence type="ECO:0000313" key="2">
    <source>
        <dbReference type="Proteomes" id="UP000499080"/>
    </source>
</evidence>
<keyword evidence="2" id="KW-1185">Reference proteome</keyword>